<dbReference type="InterPro" id="IPR005829">
    <property type="entry name" value="Sugar_transporter_CS"/>
</dbReference>
<feature type="transmembrane region" description="Helical" evidence="6">
    <location>
        <begin position="348"/>
        <end position="370"/>
    </location>
</feature>
<comment type="subcellular location">
    <subcellularLocation>
        <location evidence="1">Cell membrane</location>
        <topology evidence="1">Multi-pass membrane protein</topology>
    </subcellularLocation>
</comment>
<protein>
    <submittedName>
        <fullName evidence="8">Fosmidomycin resistance protein</fullName>
    </submittedName>
</protein>
<feature type="transmembrane region" description="Helical" evidence="6">
    <location>
        <begin position="291"/>
        <end position="309"/>
    </location>
</feature>
<proteinExistence type="predicted"/>
<dbReference type="AlphaFoldDB" id="A0A147KC48"/>
<evidence type="ECO:0000256" key="4">
    <source>
        <dbReference type="ARBA" id="ARBA00022989"/>
    </source>
</evidence>
<feature type="transmembrane region" description="Helical" evidence="6">
    <location>
        <begin position="175"/>
        <end position="194"/>
    </location>
</feature>
<feature type="transmembrane region" description="Helical" evidence="6">
    <location>
        <begin position="315"/>
        <end position="336"/>
    </location>
</feature>
<keyword evidence="9" id="KW-1185">Reference proteome</keyword>
<dbReference type="Gene3D" id="1.20.1250.20">
    <property type="entry name" value="MFS general substrate transporter like domains"/>
    <property type="match status" value="2"/>
</dbReference>
<organism evidence="8 9">
    <name type="scientific">Bacillus coahuilensis p1.1.43</name>
    <dbReference type="NCBI Taxonomy" id="1150625"/>
    <lineage>
        <taxon>Bacteria</taxon>
        <taxon>Bacillati</taxon>
        <taxon>Bacillota</taxon>
        <taxon>Bacilli</taxon>
        <taxon>Bacillales</taxon>
        <taxon>Bacillaceae</taxon>
        <taxon>Bacillus</taxon>
    </lineage>
</organism>
<dbReference type="Proteomes" id="UP000074108">
    <property type="component" value="Unassembled WGS sequence"/>
</dbReference>
<dbReference type="PATRIC" id="fig|1150625.3.peg.316"/>
<dbReference type="PROSITE" id="PS00216">
    <property type="entry name" value="SUGAR_TRANSPORT_1"/>
    <property type="match status" value="1"/>
</dbReference>
<dbReference type="OrthoDB" id="9770492at2"/>
<dbReference type="InterPro" id="IPR020846">
    <property type="entry name" value="MFS_dom"/>
</dbReference>
<evidence type="ECO:0000256" key="2">
    <source>
        <dbReference type="ARBA" id="ARBA00022448"/>
    </source>
</evidence>
<dbReference type="PANTHER" id="PTHR43129:SF1">
    <property type="entry name" value="FOSMIDOMYCIN RESISTANCE PROTEIN"/>
    <property type="match status" value="1"/>
</dbReference>
<dbReference type="GO" id="GO:0005886">
    <property type="term" value="C:plasma membrane"/>
    <property type="evidence" value="ECO:0007669"/>
    <property type="project" value="UniProtKB-SubCell"/>
</dbReference>
<dbReference type="Pfam" id="PF07690">
    <property type="entry name" value="MFS_1"/>
    <property type="match status" value="1"/>
</dbReference>
<keyword evidence="4 6" id="KW-1133">Transmembrane helix</keyword>
<dbReference type="GO" id="GO:0022857">
    <property type="term" value="F:transmembrane transporter activity"/>
    <property type="evidence" value="ECO:0007669"/>
    <property type="project" value="InterPro"/>
</dbReference>
<dbReference type="SUPFAM" id="SSF103473">
    <property type="entry name" value="MFS general substrate transporter"/>
    <property type="match status" value="1"/>
</dbReference>
<feature type="transmembrane region" description="Helical" evidence="6">
    <location>
        <begin position="100"/>
        <end position="126"/>
    </location>
</feature>
<evidence type="ECO:0000256" key="5">
    <source>
        <dbReference type="ARBA" id="ARBA00023136"/>
    </source>
</evidence>
<evidence type="ECO:0000256" key="3">
    <source>
        <dbReference type="ARBA" id="ARBA00022692"/>
    </source>
</evidence>
<keyword evidence="5 6" id="KW-0472">Membrane</keyword>
<reference evidence="8 9" key="1">
    <citation type="journal article" date="2016" name="Front. Microbiol.">
        <title>Microevolution Analysis of Bacillus coahuilensis Unveils Differences in Phosphorus Acquisition Strategies and Their Regulation.</title>
        <authorList>
            <person name="Gomez-Lunar Z."/>
            <person name="Hernandez-Gonzalez I."/>
            <person name="Rodriguez-Torres M.D."/>
            <person name="Souza V."/>
            <person name="Olmedo-Alvarez G."/>
        </authorList>
    </citation>
    <scope>NUCLEOTIDE SEQUENCE [LARGE SCALE GENOMIC DNA]</scope>
    <source>
        <strain evidence="9">p1.1.43</strain>
    </source>
</reference>
<accession>A0A147KC48</accession>
<dbReference type="InterPro" id="IPR011701">
    <property type="entry name" value="MFS"/>
</dbReference>
<keyword evidence="3 6" id="KW-0812">Transmembrane</keyword>
<feature type="domain" description="Major facilitator superfamily (MFS) profile" evidence="7">
    <location>
        <begin position="22"/>
        <end position="399"/>
    </location>
</feature>
<feature type="transmembrane region" description="Helical" evidence="6">
    <location>
        <begin position="147"/>
        <end position="169"/>
    </location>
</feature>
<dbReference type="RefSeq" id="WP_059350111.1">
    <property type="nucleotide sequence ID" value="NZ_LDYG01000003.1"/>
</dbReference>
<sequence length="399" mass="42605">MSTLATPNALSSKVTQNPTYKVLIFLGICHLLNDTLQAIIPAMFPILEASLGLNFTQLGLIAFVLNMVSSCLQPVVGIYTDKSPLPYLLPVGLSLSLIGVLGLGFAPSFLTILLFVVLIGFGSAVFHPEGSRVAYLAAGNRRGLAQSIYQVGGNTGHALAPVMTAFVLVPLGQKGASIFSIAALLAVVILFYIAKWYKSQLVYLPPRPGKKKGQSEWNKEIILALVLLVFIVFARSWYSSAISNFYAFYVISEYGMTIAQSQAYIFAFLITGAVGTFFGGPVADRFGRKNVIAYSLLLTTPMAIILPYLPPFAAFIVIALMGLVLMSSFSVMVVYAQELMPGKIGTMSGLIVGLAFGMGAIGSIALGVLIDTIGLNETMLIASFLPALGVVAYFLPKDK</sequence>
<dbReference type="InterPro" id="IPR036259">
    <property type="entry name" value="MFS_trans_sf"/>
</dbReference>
<dbReference type="EMBL" id="LDYG01000003">
    <property type="protein sequence ID" value="KUP09140.1"/>
    <property type="molecule type" value="Genomic_DNA"/>
</dbReference>
<feature type="transmembrane region" description="Helical" evidence="6">
    <location>
        <begin position="376"/>
        <end position="395"/>
    </location>
</feature>
<evidence type="ECO:0000256" key="6">
    <source>
        <dbReference type="SAM" id="Phobius"/>
    </source>
</evidence>
<feature type="transmembrane region" description="Helical" evidence="6">
    <location>
        <begin position="58"/>
        <end position="80"/>
    </location>
</feature>
<dbReference type="PANTHER" id="PTHR43129">
    <property type="entry name" value="FOSMIDOMYCIN RESISTANCE PROTEIN"/>
    <property type="match status" value="1"/>
</dbReference>
<gene>
    <name evidence="8" type="ORF">Q75_01510</name>
</gene>
<feature type="transmembrane region" description="Helical" evidence="6">
    <location>
        <begin position="258"/>
        <end position="279"/>
    </location>
</feature>
<feature type="transmembrane region" description="Helical" evidence="6">
    <location>
        <begin position="221"/>
        <end position="238"/>
    </location>
</feature>
<comment type="caution">
    <text evidence="8">The sequence shown here is derived from an EMBL/GenBank/DDBJ whole genome shotgun (WGS) entry which is preliminary data.</text>
</comment>
<feature type="transmembrane region" description="Helical" evidence="6">
    <location>
        <begin position="20"/>
        <end position="46"/>
    </location>
</feature>
<keyword evidence="2" id="KW-0813">Transport</keyword>
<evidence type="ECO:0000256" key="1">
    <source>
        <dbReference type="ARBA" id="ARBA00004651"/>
    </source>
</evidence>
<dbReference type="PROSITE" id="PS50850">
    <property type="entry name" value="MFS"/>
    <property type="match status" value="1"/>
</dbReference>
<name>A0A147KC48_9BACI</name>
<dbReference type="CDD" id="cd17478">
    <property type="entry name" value="MFS_FsR"/>
    <property type="match status" value="1"/>
</dbReference>
<evidence type="ECO:0000259" key="7">
    <source>
        <dbReference type="PROSITE" id="PS50850"/>
    </source>
</evidence>
<dbReference type="STRING" id="1150625.Q75_01510"/>
<evidence type="ECO:0000313" key="8">
    <source>
        <dbReference type="EMBL" id="KUP09140.1"/>
    </source>
</evidence>
<evidence type="ECO:0000313" key="9">
    <source>
        <dbReference type="Proteomes" id="UP000074108"/>
    </source>
</evidence>